<dbReference type="EMBL" id="SNRW01034380">
    <property type="protein sequence ID" value="KAA6355590.1"/>
    <property type="molecule type" value="Genomic_DNA"/>
</dbReference>
<gene>
    <name evidence="1" type="ORF">EZS28_048882</name>
</gene>
<evidence type="ECO:0000313" key="1">
    <source>
        <dbReference type="EMBL" id="KAA6355590.1"/>
    </source>
</evidence>
<name>A0A5J4TDC3_9EUKA</name>
<evidence type="ECO:0000313" key="2">
    <source>
        <dbReference type="Proteomes" id="UP000324800"/>
    </source>
</evidence>
<dbReference type="AlphaFoldDB" id="A0A5J4TDC3"/>
<comment type="caution">
    <text evidence="1">The sequence shown here is derived from an EMBL/GenBank/DDBJ whole genome shotgun (WGS) entry which is preliminary data.</text>
</comment>
<reference evidence="1 2" key="1">
    <citation type="submission" date="2019-03" db="EMBL/GenBank/DDBJ databases">
        <title>Single cell metagenomics reveals metabolic interactions within the superorganism composed of flagellate Streblomastix strix and complex community of Bacteroidetes bacteria on its surface.</title>
        <authorList>
            <person name="Treitli S.C."/>
            <person name="Kolisko M."/>
            <person name="Husnik F."/>
            <person name="Keeling P."/>
            <person name="Hampl V."/>
        </authorList>
    </citation>
    <scope>NUCLEOTIDE SEQUENCE [LARGE SCALE GENOMIC DNA]</scope>
    <source>
        <strain evidence="1">ST1C</strain>
    </source>
</reference>
<accession>A0A5J4TDC3</accession>
<organism evidence="1 2">
    <name type="scientific">Streblomastix strix</name>
    <dbReference type="NCBI Taxonomy" id="222440"/>
    <lineage>
        <taxon>Eukaryota</taxon>
        <taxon>Metamonada</taxon>
        <taxon>Preaxostyla</taxon>
        <taxon>Oxymonadida</taxon>
        <taxon>Streblomastigidae</taxon>
        <taxon>Streblomastix</taxon>
    </lineage>
</organism>
<protein>
    <submittedName>
        <fullName evidence="1">Uncharacterized protein</fullName>
    </submittedName>
</protein>
<proteinExistence type="predicted"/>
<feature type="non-terminal residue" evidence="1">
    <location>
        <position position="1"/>
    </location>
</feature>
<sequence length="41" mass="4831">KNETIRKTIGLIIKGMESEDEDQQFDKDLDEEQEMIEIFGD</sequence>
<dbReference type="Proteomes" id="UP000324800">
    <property type="component" value="Unassembled WGS sequence"/>
</dbReference>